<evidence type="ECO:0000259" key="5">
    <source>
        <dbReference type="PROSITE" id="PS50022"/>
    </source>
</evidence>
<evidence type="ECO:0000256" key="1">
    <source>
        <dbReference type="ARBA" id="ARBA00001445"/>
    </source>
</evidence>
<dbReference type="Proteomes" id="UP000462055">
    <property type="component" value="Unassembled WGS sequence"/>
</dbReference>
<evidence type="ECO:0000313" key="7">
    <source>
        <dbReference type="Proteomes" id="UP000462055"/>
    </source>
</evidence>
<dbReference type="InterPro" id="IPR008902">
    <property type="entry name" value="Rhamnosid_concanavalin"/>
</dbReference>
<dbReference type="SUPFAM" id="SSF48208">
    <property type="entry name" value="Six-hairpin glycosidases"/>
    <property type="match status" value="1"/>
</dbReference>
<dbReference type="Pfam" id="PF17390">
    <property type="entry name" value="Bac_rhamnosid_C"/>
    <property type="match status" value="1"/>
</dbReference>
<dbReference type="InterPro" id="IPR012341">
    <property type="entry name" value="6hp_glycosidase-like_sf"/>
</dbReference>
<protein>
    <recommendedName>
        <fullName evidence="2">alpha-L-rhamnosidase</fullName>
        <ecNumber evidence="2">3.2.1.40</ecNumber>
    </recommendedName>
</protein>
<dbReference type="PROSITE" id="PS50022">
    <property type="entry name" value="FA58C_3"/>
    <property type="match status" value="1"/>
</dbReference>
<dbReference type="Gene3D" id="2.60.120.260">
    <property type="entry name" value="Galactose-binding domain-like"/>
    <property type="match status" value="3"/>
</dbReference>
<dbReference type="InterPro" id="IPR016007">
    <property type="entry name" value="Alpha_rhamnosid"/>
</dbReference>
<dbReference type="Pfam" id="PF05592">
    <property type="entry name" value="Bac_rhamnosid"/>
    <property type="match status" value="1"/>
</dbReference>
<reference evidence="6" key="1">
    <citation type="submission" date="2019-12" db="EMBL/GenBank/DDBJ databases">
        <title>Actinomadura physcomitrii sp. nov., a novel actinomycete isolated from moss [Physcomitrium sphaericum (Ludw) Fuernr].</title>
        <authorList>
            <person name="Zhuang X."/>
        </authorList>
    </citation>
    <scope>NUCLEOTIDE SEQUENCE [LARGE SCALE GENOMIC DNA]</scope>
    <source>
        <strain evidence="6">LD22</strain>
    </source>
</reference>
<comment type="catalytic activity">
    <reaction evidence="1">
        <text>Hydrolysis of terminal non-reducing alpha-L-rhamnose residues in alpha-L-rhamnosides.</text>
        <dbReference type="EC" id="3.2.1.40"/>
    </reaction>
</comment>
<dbReference type="Pfam" id="PF17389">
    <property type="entry name" value="Bac_rhamnosid6H"/>
    <property type="match status" value="1"/>
</dbReference>
<dbReference type="Pfam" id="PF25788">
    <property type="entry name" value="Ig_Rha78A_N"/>
    <property type="match status" value="1"/>
</dbReference>
<evidence type="ECO:0000256" key="4">
    <source>
        <dbReference type="SAM" id="MobiDB-lite"/>
    </source>
</evidence>
<dbReference type="PANTHER" id="PTHR33307:SF11">
    <property type="entry name" value="ALPHA-L-RHAMNOSIDASE"/>
    <property type="match status" value="1"/>
</dbReference>
<proteinExistence type="predicted"/>
<dbReference type="InterPro" id="IPR008928">
    <property type="entry name" value="6-hairpin_glycosidase_sf"/>
</dbReference>
<dbReference type="SUPFAM" id="SSF49785">
    <property type="entry name" value="Galactose-binding domain-like"/>
    <property type="match status" value="2"/>
</dbReference>
<dbReference type="GO" id="GO:0030596">
    <property type="term" value="F:alpha-L-rhamnosidase activity"/>
    <property type="evidence" value="ECO:0007669"/>
    <property type="project" value="UniProtKB-EC"/>
</dbReference>
<dbReference type="Gene3D" id="2.60.40.10">
    <property type="entry name" value="Immunoglobulins"/>
    <property type="match status" value="1"/>
</dbReference>
<dbReference type="GO" id="GO:0005975">
    <property type="term" value="P:carbohydrate metabolic process"/>
    <property type="evidence" value="ECO:0007669"/>
    <property type="project" value="InterPro"/>
</dbReference>
<comment type="caution">
    <text evidence="6">The sequence shown here is derived from an EMBL/GenBank/DDBJ whole genome shotgun (WGS) entry which is preliminary data.</text>
</comment>
<dbReference type="Pfam" id="PF00754">
    <property type="entry name" value="F5_F8_type_C"/>
    <property type="match status" value="2"/>
</dbReference>
<keyword evidence="3 6" id="KW-0378">Hydrolase</keyword>
<dbReference type="EC" id="3.2.1.40" evidence="2"/>
<gene>
    <name evidence="6" type="ORF">F8568_011500</name>
</gene>
<feature type="domain" description="F5/8 type C" evidence="5">
    <location>
        <begin position="1217"/>
        <end position="1369"/>
    </location>
</feature>
<organism evidence="6 7">
    <name type="scientific">Actinomadura physcomitrii</name>
    <dbReference type="NCBI Taxonomy" id="2650748"/>
    <lineage>
        <taxon>Bacteria</taxon>
        <taxon>Bacillati</taxon>
        <taxon>Actinomycetota</taxon>
        <taxon>Actinomycetes</taxon>
        <taxon>Streptosporangiales</taxon>
        <taxon>Thermomonosporaceae</taxon>
        <taxon>Actinomadura</taxon>
    </lineage>
</organism>
<evidence type="ECO:0000256" key="3">
    <source>
        <dbReference type="ARBA" id="ARBA00022801"/>
    </source>
</evidence>
<evidence type="ECO:0000313" key="6">
    <source>
        <dbReference type="EMBL" id="MWA00996.1"/>
    </source>
</evidence>
<evidence type="ECO:0000256" key="2">
    <source>
        <dbReference type="ARBA" id="ARBA00012652"/>
    </source>
</evidence>
<keyword evidence="7" id="KW-1185">Reference proteome</keyword>
<dbReference type="EMBL" id="WBMS02000007">
    <property type="protein sequence ID" value="MWA00996.1"/>
    <property type="molecule type" value="Genomic_DNA"/>
</dbReference>
<feature type="compositionally biased region" description="Basic residues" evidence="4">
    <location>
        <begin position="21"/>
        <end position="31"/>
    </location>
</feature>
<sequence length="1369" mass="145056">MTGAGPRPCAPARTATGSVPHARKRTTRRPSHPTAHLREDAPSMRTIPPPLHTFYRAALPAALVSLLVGAAFTVPARADAAGLSAFGLRTDALDDPLGIDDTAPALSWRLTAPGHGAAQAAYQVEAATSRDGLGRADLWDSGKVPSSAANAVYRGAALTSRRQVWWRVRVWDGSGRASAWSRPARFEMGLLGKDDWSAKWITDDRWLNRAPSPVTVALPAGTKARYLRVDVSKLGLPIIEGGSLLSRLQLAEIEALDPSGTNVAKGAAVTASEVREYPGKWMPEFLTDGSLTTQKAPFGYTSNAYGSQDPGHHIWLQLDLGAAKDVASVKLYPRTDVMTSDGKTPNFPVDYTVQTSDAADGPFTVVKTVTGQVPPPAYQTSMPALPLLARQFSLKDTVRSARLYITALGIYDATINGEPVGDAVLEPPNTDYKKRVEYAAYDVTRLLRRGGNAIGVRLGNGTYNVAATSDRYTKYVGAQGAPKLLAQLEVTLKDGTTARIATDGSWRTDLGPTTSSQWYGGEDEDARLAQKGWDGPSADLASWKPAAEAPDPGIALTARMSPAIVPVGSRKTVKVTHPEKDTYVFDLGENIVGWPELRVRGRRGEKLTIKPGERLGADGLVEQGTMIAGGAQNPPVMDTYTFAGTGTETWHPRFVYHGFRYVQISGLDAAPSAGTVSAEILRAGNASAGSFTSSDLLLNGIHKIIDRAVQGNMMSILTDCPDREKLGWLEEDQLVQGSITRGYDVAAYYPALLRNMAEAQTSTGLVPDIAPAYTTFSGGVWDDPNWGSAIILSAWQHYTTYGDSKPLREFYPNMQRYLDYLTSKAKGNLLDYGLGDWAAVDKTTPVGVAATYGYQRSATALAKIAELLGKDGDAAKYTKLAGDIAAAFNAKYLDTTEHTYGSGSQAGDAFALDLGIVPADQRQAVLDHLVSTIKNDGYHLTVGEIALPSVFRTLSAAGRDDVVLAVAQQVTNPGYGYQVVHGATSLTEYWDGPTGYGSQNHFMLGAIDEWFGAGLAGIRQADGSVAYDKLVIRPAVVGDLTRAASSYDTPRGTVSSAWRRSGHDLRLDVTVPPGAPARVEVPLLGASAAQAPAGARPLGVQNGHAVYEVGSGSWTFTVRTPGAVRQDRTQLAVEPPFGVNIPVTAGAATGAKFRVTNLERRSVTVPVKATASAGFTASAPARVTVPAGGSTEVPVEVTGSGADGTKGSVTVTADDETATAPVLVTGNLVRSATMSASSTHSGSSPAWANDGGTDSGVWLNGVGGWNDDTSKTFPDTLTATWKDPQEIGRVEVYTLNSSSSPASKSGLRDFDVQAQVDGQWTTVATVTGNTAGTVEKTFAPVRASALRLLVHDSNDHNYSRVIELEAYSS</sequence>
<name>A0A6I4MFJ1_9ACTN</name>
<dbReference type="InterPro" id="IPR008979">
    <property type="entry name" value="Galactose-bd-like_sf"/>
</dbReference>
<dbReference type="Gene3D" id="2.60.420.10">
    <property type="entry name" value="Maltose phosphorylase, domain 3"/>
    <property type="match status" value="1"/>
</dbReference>
<feature type="region of interest" description="Disordered" evidence="4">
    <location>
        <begin position="1187"/>
        <end position="1206"/>
    </location>
</feature>
<dbReference type="PANTHER" id="PTHR33307">
    <property type="entry name" value="ALPHA-RHAMNOSIDASE (EUROFUNG)"/>
    <property type="match status" value="1"/>
</dbReference>
<dbReference type="InterPro" id="IPR035396">
    <property type="entry name" value="Bac_rhamnosid6H"/>
</dbReference>
<dbReference type="InterPro" id="IPR035398">
    <property type="entry name" value="Bac_rhamnosid_C"/>
</dbReference>
<dbReference type="InterPro" id="IPR013783">
    <property type="entry name" value="Ig-like_fold"/>
</dbReference>
<dbReference type="InterPro" id="IPR013737">
    <property type="entry name" value="Bac_rhamnosid_N"/>
</dbReference>
<dbReference type="InterPro" id="IPR000421">
    <property type="entry name" value="FA58C"/>
</dbReference>
<accession>A0A6I4MFJ1</accession>
<dbReference type="Pfam" id="PF08531">
    <property type="entry name" value="Bac_rhamnosid_N"/>
    <property type="match status" value="1"/>
</dbReference>
<dbReference type="Gene3D" id="1.50.10.10">
    <property type="match status" value="1"/>
</dbReference>
<feature type="region of interest" description="Disordered" evidence="4">
    <location>
        <begin position="1"/>
        <end position="45"/>
    </location>
</feature>